<comment type="caution">
    <text evidence="1">The sequence shown here is derived from an EMBL/GenBank/DDBJ whole genome shotgun (WGS) entry which is preliminary data.</text>
</comment>
<sequence length="59" mass="6504">MLRSALTHPTNNCAYQDNIQIMTQVSQALQSDPNGNNPKKLLVNNDNLPIVVIVAVILF</sequence>
<dbReference type="Proteomes" id="UP000320674">
    <property type="component" value="Unassembled WGS sequence"/>
</dbReference>
<reference evidence="1 2" key="1">
    <citation type="submission" date="2019-01" db="EMBL/GenBank/DDBJ databases">
        <title>Coherence of Microcystis species and biogeography revealed through population genomics.</title>
        <authorList>
            <person name="Perez-Carrascal O.M."/>
            <person name="Terrat Y."/>
            <person name="Giani A."/>
            <person name="Fortin N."/>
            <person name="Tromas N."/>
            <person name="Shapiro B.J."/>
        </authorList>
    </citation>
    <scope>NUCLEOTIDE SEQUENCE [LARGE SCALE GENOMIC DNA]</scope>
    <source>
        <strain evidence="1">Mv_BB_P_19951000_S68D</strain>
    </source>
</reference>
<dbReference type="AlphaFoldDB" id="A0A552HYI9"/>
<proteinExistence type="predicted"/>
<accession>A0A552HYI9</accession>
<name>A0A552HYI9_MICVR</name>
<dbReference type="EMBL" id="SFAZ01000112">
    <property type="protein sequence ID" value="TRU76248.1"/>
    <property type="molecule type" value="Genomic_DNA"/>
</dbReference>
<evidence type="ECO:0000313" key="2">
    <source>
        <dbReference type="Proteomes" id="UP000320674"/>
    </source>
</evidence>
<protein>
    <submittedName>
        <fullName evidence="1">Uncharacterized protein</fullName>
    </submittedName>
</protein>
<organism evidence="1 2">
    <name type="scientific">Microcystis viridis Mv_BB_P_19951000_S68D</name>
    <dbReference type="NCBI Taxonomy" id="2486270"/>
    <lineage>
        <taxon>Bacteria</taxon>
        <taxon>Bacillati</taxon>
        <taxon>Cyanobacteriota</taxon>
        <taxon>Cyanophyceae</taxon>
        <taxon>Oscillatoriophycideae</taxon>
        <taxon>Chroococcales</taxon>
        <taxon>Microcystaceae</taxon>
        <taxon>Microcystis</taxon>
    </lineage>
</organism>
<gene>
    <name evidence="1" type="ORF">EWV77_07265</name>
</gene>
<evidence type="ECO:0000313" key="1">
    <source>
        <dbReference type="EMBL" id="TRU76248.1"/>
    </source>
</evidence>